<keyword evidence="2" id="KW-0378">Hydrolase</keyword>
<dbReference type="AlphaFoldDB" id="A0A495XFR7"/>
<evidence type="ECO:0000313" key="3">
    <source>
        <dbReference type="Proteomes" id="UP000272729"/>
    </source>
</evidence>
<protein>
    <submittedName>
        <fullName evidence="2">XPB/Ssl2-like helicase family protein</fullName>
    </submittedName>
</protein>
<name>A0A495XFR7_9PSEU</name>
<dbReference type="EMBL" id="RBXR01000001">
    <property type="protein sequence ID" value="RKT73291.1"/>
    <property type="molecule type" value="Genomic_DNA"/>
</dbReference>
<dbReference type="Proteomes" id="UP000272729">
    <property type="component" value="Unassembled WGS sequence"/>
</dbReference>
<comment type="caution">
    <text evidence="2">The sequence shown here is derived from an EMBL/GenBank/DDBJ whole genome shotgun (WGS) entry which is preliminary data.</text>
</comment>
<evidence type="ECO:0000313" key="2">
    <source>
        <dbReference type="EMBL" id="RKT73291.1"/>
    </source>
</evidence>
<proteinExistence type="predicted"/>
<organism evidence="2 3">
    <name type="scientific">Saccharothrix variisporea</name>
    <dbReference type="NCBI Taxonomy" id="543527"/>
    <lineage>
        <taxon>Bacteria</taxon>
        <taxon>Bacillati</taxon>
        <taxon>Actinomycetota</taxon>
        <taxon>Actinomycetes</taxon>
        <taxon>Pseudonocardiales</taxon>
        <taxon>Pseudonocardiaceae</taxon>
        <taxon>Saccharothrix</taxon>
    </lineage>
</organism>
<gene>
    <name evidence="2" type="ORF">DFJ66_6621</name>
</gene>
<dbReference type="InterPro" id="IPR032830">
    <property type="entry name" value="XPB/Ssl2_N"/>
</dbReference>
<keyword evidence="2" id="KW-0067">ATP-binding</keyword>
<dbReference type="GO" id="GO:0004386">
    <property type="term" value="F:helicase activity"/>
    <property type="evidence" value="ECO:0007669"/>
    <property type="project" value="UniProtKB-KW"/>
</dbReference>
<evidence type="ECO:0000259" key="1">
    <source>
        <dbReference type="Pfam" id="PF13625"/>
    </source>
</evidence>
<keyword evidence="3" id="KW-1185">Reference proteome</keyword>
<sequence>MAGWLRELDAPGLKDVLALRRDAADTRPRSLRALADELSTASSLRLAVEGLDRGCRDVLDAVLALSTAAGSVGAGAGEVGVDVLAESLRCNGKAGRAELKRALAELRARALVWPVGDLLCVAPNLRPTALEPPRRITPAPRTPRRVVQNRVFADRAATAFATSTVDGVTRLVDLCDGEVVSARGGVGVRELRRISALLRADEARTRLWLELAVEARLLAAADCDRRVVPTTRSDAWRGAPPSDRLAVLAKAWPRMVWQPGKSRPALADPLSCGDVTRRGVLEQYARLGEDEAFEHRHEVVAELAWTRPAFHSAVVTEAALVEAEAIGLVALGAVTALGRAVLAGRESEVADRFVPPAVTTALLRPDLTAVVGGLPDDEVSSVLDLAAEAAEGGWRFTGSSVRRALDAGHTPDRLLARLASIAEHGVPQPVERLVREVARRHGRISVTAVASCVRADDPELLTEIAGHRSLTPLSLQLLGPTVLASAKPADETLALLRAAGYAPTAEGVVDRTPRRRVEPPPRKVPAWRRWRASLTDQELGKLAVALLERERPRPRLMPPRVESKRLTTARLLRDQSLVLPDSEVVLLAEALVTRTSVEIAVADGPRTTIRHVITPVDHAAGNLTANGPHGEQREFLVGHIRSVRPVD</sequence>
<keyword evidence="2" id="KW-0347">Helicase</keyword>
<reference evidence="2 3" key="1">
    <citation type="submission" date="2018-10" db="EMBL/GenBank/DDBJ databases">
        <title>Sequencing the genomes of 1000 actinobacteria strains.</title>
        <authorList>
            <person name="Klenk H.-P."/>
        </authorList>
    </citation>
    <scope>NUCLEOTIDE SEQUENCE [LARGE SCALE GENOMIC DNA]</scope>
    <source>
        <strain evidence="2 3">DSM 43911</strain>
    </source>
</reference>
<dbReference type="Pfam" id="PF13625">
    <property type="entry name" value="Helicase_C_3"/>
    <property type="match status" value="1"/>
</dbReference>
<feature type="domain" description="Helicase XPB/Ssl2 N-terminal" evidence="1">
    <location>
        <begin position="362"/>
        <end position="476"/>
    </location>
</feature>
<accession>A0A495XFR7</accession>
<keyword evidence="2" id="KW-0547">Nucleotide-binding</keyword>